<dbReference type="InParanoid" id="K0YMT9"/>
<evidence type="ECO:0000256" key="6">
    <source>
        <dbReference type="ARBA" id="ARBA00022741"/>
    </source>
</evidence>
<dbReference type="InterPro" id="IPR027417">
    <property type="entry name" value="P-loop_NTPase"/>
</dbReference>
<dbReference type="CDD" id="cd01672">
    <property type="entry name" value="TMPK"/>
    <property type="match status" value="1"/>
</dbReference>
<proteinExistence type="inferred from homology"/>
<keyword evidence="6 11" id="KW-0547">Nucleotide-binding</keyword>
<comment type="similarity">
    <text evidence="1 11">Belongs to the thymidylate kinase family.</text>
</comment>
<accession>K0YMT9</accession>
<evidence type="ECO:0000256" key="1">
    <source>
        <dbReference type="ARBA" id="ARBA00009776"/>
    </source>
</evidence>
<evidence type="ECO:0000256" key="8">
    <source>
        <dbReference type="ARBA" id="ARBA00022840"/>
    </source>
</evidence>
<evidence type="ECO:0000256" key="5">
    <source>
        <dbReference type="ARBA" id="ARBA00022727"/>
    </source>
</evidence>
<dbReference type="HAMAP" id="MF_00165">
    <property type="entry name" value="Thymidylate_kinase"/>
    <property type="match status" value="1"/>
</dbReference>
<dbReference type="HOGENOM" id="CLU_049131_0_0_11"/>
<evidence type="ECO:0000256" key="4">
    <source>
        <dbReference type="ARBA" id="ARBA00022679"/>
    </source>
</evidence>
<gene>
    <name evidence="11" type="primary">tmk</name>
    <name evidence="13" type="ORF">HMPREF9451_00405</name>
</gene>
<organism evidence="13 14">
    <name type="scientific">Slackia piriformis YIT 12062</name>
    <dbReference type="NCBI Taxonomy" id="742818"/>
    <lineage>
        <taxon>Bacteria</taxon>
        <taxon>Bacillati</taxon>
        <taxon>Actinomycetota</taxon>
        <taxon>Coriobacteriia</taxon>
        <taxon>Eggerthellales</taxon>
        <taxon>Eggerthellaceae</taxon>
        <taxon>Slackia</taxon>
    </lineage>
</organism>
<comment type="caution">
    <text evidence="13">The sequence shown here is derived from an EMBL/GenBank/DDBJ whole genome shotgun (WGS) entry which is preliminary data.</text>
</comment>
<dbReference type="Gene3D" id="3.40.50.300">
    <property type="entry name" value="P-loop containing nucleotide triphosphate hydrolases"/>
    <property type="match status" value="1"/>
</dbReference>
<dbReference type="GO" id="GO:0006235">
    <property type="term" value="P:dTTP biosynthetic process"/>
    <property type="evidence" value="ECO:0007669"/>
    <property type="project" value="UniProtKB-UniRule"/>
</dbReference>
<dbReference type="GO" id="GO:0005524">
    <property type="term" value="F:ATP binding"/>
    <property type="evidence" value="ECO:0007669"/>
    <property type="project" value="UniProtKB-UniRule"/>
</dbReference>
<evidence type="ECO:0000256" key="10">
    <source>
        <dbReference type="ARBA" id="ARBA00057735"/>
    </source>
</evidence>
<dbReference type="NCBIfam" id="TIGR00041">
    <property type="entry name" value="DTMP_kinase"/>
    <property type="match status" value="1"/>
</dbReference>
<keyword evidence="8 11" id="KW-0067">ATP-binding</keyword>
<dbReference type="GO" id="GO:0006233">
    <property type="term" value="P:dTDP biosynthetic process"/>
    <property type="evidence" value="ECO:0007669"/>
    <property type="project" value="InterPro"/>
</dbReference>
<dbReference type="RefSeq" id="WP_009138640.1">
    <property type="nucleotide sequence ID" value="NZ_JH815198.1"/>
</dbReference>
<dbReference type="Proteomes" id="UP000006069">
    <property type="component" value="Unassembled WGS sequence"/>
</dbReference>
<dbReference type="PANTHER" id="PTHR10344">
    <property type="entry name" value="THYMIDYLATE KINASE"/>
    <property type="match status" value="1"/>
</dbReference>
<dbReference type="eggNOG" id="COG0125">
    <property type="taxonomic scope" value="Bacteria"/>
</dbReference>
<dbReference type="FunFam" id="3.40.50.300:FF:000225">
    <property type="entry name" value="Thymidylate kinase"/>
    <property type="match status" value="1"/>
</dbReference>
<feature type="domain" description="Thymidylate kinase-like" evidence="12">
    <location>
        <begin position="70"/>
        <end position="256"/>
    </location>
</feature>
<comment type="catalytic activity">
    <reaction evidence="9 11">
        <text>dTMP + ATP = dTDP + ADP</text>
        <dbReference type="Rhea" id="RHEA:13517"/>
        <dbReference type="ChEBI" id="CHEBI:30616"/>
        <dbReference type="ChEBI" id="CHEBI:58369"/>
        <dbReference type="ChEBI" id="CHEBI:63528"/>
        <dbReference type="ChEBI" id="CHEBI:456216"/>
        <dbReference type="EC" id="2.7.4.9"/>
    </reaction>
</comment>
<feature type="binding site" evidence="11">
    <location>
        <begin position="72"/>
        <end position="79"/>
    </location>
    <ligand>
        <name>ATP</name>
        <dbReference type="ChEBI" id="CHEBI:30616"/>
    </ligand>
</feature>
<dbReference type="EMBL" id="ADMD01000001">
    <property type="protein sequence ID" value="EJZ84801.1"/>
    <property type="molecule type" value="Genomic_DNA"/>
</dbReference>
<name>K0YMT9_9ACTN</name>
<sequence length="308" mass="33341">MTAETTGCLRKAAVSPTEAASDMHELYGVYNDISAHGAGCSCNAAKQQGQDGEYAEDASDPVHRGVFVTFEGGEGAGKTTHISILAEVLESLGREVVRLREPGGTSIGESLRSIVLDPSNKAMCDECELLIYEAARAQIVHEVIAPSLDRGAVVLCDRFYDSTVAYQGGGRGMDALFIDRANAFACQGVRPDRTILLVPPSVEDGLDRAVQFGQADRLESESARFHERVRAAFATLSRNDSQRVRTVESASAISDTARAVFCELRDLFPFEAFLRDETFFKRFDAYAGRGEKAIFGGGCASFSDKEVR</sequence>
<dbReference type="Pfam" id="PF02223">
    <property type="entry name" value="Thymidylate_kin"/>
    <property type="match status" value="1"/>
</dbReference>
<dbReference type="GO" id="GO:0006227">
    <property type="term" value="P:dUDP biosynthetic process"/>
    <property type="evidence" value="ECO:0007669"/>
    <property type="project" value="TreeGrafter"/>
</dbReference>
<evidence type="ECO:0000256" key="11">
    <source>
        <dbReference type="HAMAP-Rule" id="MF_00165"/>
    </source>
</evidence>
<evidence type="ECO:0000313" key="14">
    <source>
        <dbReference type="Proteomes" id="UP000006069"/>
    </source>
</evidence>
<evidence type="ECO:0000256" key="3">
    <source>
        <dbReference type="ARBA" id="ARBA00017144"/>
    </source>
</evidence>
<comment type="function">
    <text evidence="10 11">Phosphorylation of dTMP to form dTDP in both de novo and salvage pathways of dTTP synthesis.</text>
</comment>
<evidence type="ECO:0000259" key="12">
    <source>
        <dbReference type="Pfam" id="PF02223"/>
    </source>
</evidence>
<dbReference type="PANTHER" id="PTHR10344:SF4">
    <property type="entry name" value="UMP-CMP KINASE 2, MITOCHONDRIAL"/>
    <property type="match status" value="1"/>
</dbReference>
<evidence type="ECO:0000256" key="2">
    <source>
        <dbReference type="ARBA" id="ARBA00012980"/>
    </source>
</evidence>
<evidence type="ECO:0000256" key="9">
    <source>
        <dbReference type="ARBA" id="ARBA00048743"/>
    </source>
</evidence>
<dbReference type="SUPFAM" id="SSF52540">
    <property type="entry name" value="P-loop containing nucleoside triphosphate hydrolases"/>
    <property type="match status" value="1"/>
</dbReference>
<dbReference type="PROSITE" id="PS01331">
    <property type="entry name" value="THYMIDYLATE_KINASE"/>
    <property type="match status" value="1"/>
</dbReference>
<dbReference type="InterPro" id="IPR018095">
    <property type="entry name" value="Thymidylate_kin_CS"/>
</dbReference>
<dbReference type="GO" id="GO:0005829">
    <property type="term" value="C:cytosol"/>
    <property type="evidence" value="ECO:0007669"/>
    <property type="project" value="TreeGrafter"/>
</dbReference>
<dbReference type="PATRIC" id="fig|742818.3.peg.450"/>
<protein>
    <recommendedName>
        <fullName evidence="3 11">Thymidylate kinase</fullName>
        <ecNumber evidence="2 11">2.7.4.9</ecNumber>
    </recommendedName>
    <alternativeName>
        <fullName evidence="11">dTMP kinase</fullName>
    </alternativeName>
</protein>
<dbReference type="GO" id="GO:0004798">
    <property type="term" value="F:dTMP kinase activity"/>
    <property type="evidence" value="ECO:0007669"/>
    <property type="project" value="UniProtKB-UniRule"/>
</dbReference>
<keyword evidence="14" id="KW-1185">Reference proteome</keyword>
<reference evidence="13 14" key="1">
    <citation type="submission" date="2012-08" db="EMBL/GenBank/DDBJ databases">
        <title>The Genome Sequence of Slackia piriformis YIT 12062.</title>
        <authorList>
            <consortium name="The Broad Institute Genome Sequencing Platform"/>
            <person name="Earl A."/>
            <person name="Ward D."/>
            <person name="Feldgarden M."/>
            <person name="Gevers D."/>
            <person name="Morotomi M."/>
            <person name="Walker B."/>
            <person name="Young S.K."/>
            <person name="Zeng Q."/>
            <person name="Gargeya S."/>
            <person name="Fitzgerald M."/>
            <person name="Haas B."/>
            <person name="Abouelleil A."/>
            <person name="Alvarado L."/>
            <person name="Arachchi H.M."/>
            <person name="Berlin A.M."/>
            <person name="Chapman S.B."/>
            <person name="Goldberg J."/>
            <person name="Griggs A."/>
            <person name="Gujja S."/>
            <person name="Hansen M."/>
            <person name="Howarth C."/>
            <person name="Imamovic A."/>
            <person name="Larimer J."/>
            <person name="McCowen C."/>
            <person name="Montmayeur A."/>
            <person name="Murphy C."/>
            <person name="Neiman D."/>
            <person name="Pearson M."/>
            <person name="Priest M."/>
            <person name="Roberts A."/>
            <person name="Saif S."/>
            <person name="Shea T."/>
            <person name="Sisk P."/>
            <person name="Sykes S."/>
            <person name="Wortman J."/>
            <person name="Nusbaum C."/>
            <person name="Birren B."/>
        </authorList>
    </citation>
    <scope>NUCLEOTIDE SEQUENCE [LARGE SCALE GENOMIC DNA]</scope>
    <source>
        <strain evidence="13 14">YIT 12062</strain>
    </source>
</reference>
<keyword evidence="4 11" id="KW-0808">Transferase</keyword>
<keyword evidence="5 11" id="KW-0545">Nucleotide biosynthesis</keyword>
<dbReference type="InterPro" id="IPR018094">
    <property type="entry name" value="Thymidylate_kinase"/>
</dbReference>
<dbReference type="AlphaFoldDB" id="K0YMT9"/>
<evidence type="ECO:0000313" key="13">
    <source>
        <dbReference type="EMBL" id="EJZ84801.1"/>
    </source>
</evidence>
<dbReference type="EC" id="2.7.4.9" evidence="2 11"/>
<dbReference type="InterPro" id="IPR039430">
    <property type="entry name" value="Thymidylate_kin-like_dom"/>
</dbReference>
<evidence type="ECO:0000256" key="7">
    <source>
        <dbReference type="ARBA" id="ARBA00022777"/>
    </source>
</evidence>
<keyword evidence="7 11" id="KW-0418">Kinase</keyword>